<sequence>MTGRKTHEQQLRIIEKRENTANADDDFDPRTDLKTPKRIREAQQEETHSPAARKRALETDDRSMLRGEHQESRHHKNRPDD</sequence>
<organism evidence="2 3">
    <name type="scientific">Paramesorhizobium deserti</name>
    <dbReference type="NCBI Taxonomy" id="1494590"/>
    <lineage>
        <taxon>Bacteria</taxon>
        <taxon>Pseudomonadati</taxon>
        <taxon>Pseudomonadota</taxon>
        <taxon>Alphaproteobacteria</taxon>
        <taxon>Hyphomicrobiales</taxon>
        <taxon>Phyllobacteriaceae</taxon>
        <taxon>Paramesorhizobium</taxon>
    </lineage>
</organism>
<evidence type="ECO:0000313" key="2">
    <source>
        <dbReference type="EMBL" id="KXF79122.1"/>
    </source>
</evidence>
<gene>
    <name evidence="2" type="ORF">ATN84_05155</name>
</gene>
<feature type="compositionally biased region" description="Basic and acidic residues" evidence="1">
    <location>
        <begin position="1"/>
        <end position="19"/>
    </location>
</feature>
<evidence type="ECO:0000313" key="3">
    <source>
        <dbReference type="Proteomes" id="UP000070107"/>
    </source>
</evidence>
<feature type="region of interest" description="Disordered" evidence="1">
    <location>
        <begin position="1"/>
        <end position="81"/>
    </location>
</feature>
<name>A0A135I115_9HYPH</name>
<protein>
    <submittedName>
        <fullName evidence="2">Uncharacterized protein</fullName>
    </submittedName>
</protein>
<proteinExistence type="predicted"/>
<dbReference type="AlphaFoldDB" id="A0A135I115"/>
<dbReference type="EMBL" id="LNTU01000001">
    <property type="protein sequence ID" value="KXF79122.1"/>
    <property type="molecule type" value="Genomic_DNA"/>
</dbReference>
<evidence type="ECO:0000256" key="1">
    <source>
        <dbReference type="SAM" id="MobiDB-lite"/>
    </source>
</evidence>
<comment type="caution">
    <text evidence="2">The sequence shown here is derived from an EMBL/GenBank/DDBJ whole genome shotgun (WGS) entry which is preliminary data.</text>
</comment>
<keyword evidence="3" id="KW-1185">Reference proteome</keyword>
<feature type="compositionally biased region" description="Basic residues" evidence="1">
    <location>
        <begin position="72"/>
        <end position="81"/>
    </location>
</feature>
<feature type="compositionally biased region" description="Basic and acidic residues" evidence="1">
    <location>
        <begin position="28"/>
        <end position="48"/>
    </location>
</feature>
<dbReference type="Proteomes" id="UP000070107">
    <property type="component" value="Unassembled WGS sequence"/>
</dbReference>
<dbReference type="RefSeq" id="WP_068880432.1">
    <property type="nucleotide sequence ID" value="NZ_LNTU01000001.1"/>
</dbReference>
<dbReference type="OrthoDB" id="7950817at2"/>
<dbReference type="STRING" id="1494590.ATN84_05155"/>
<feature type="compositionally biased region" description="Basic and acidic residues" evidence="1">
    <location>
        <begin position="55"/>
        <end position="71"/>
    </location>
</feature>
<reference evidence="2 3" key="1">
    <citation type="submission" date="2015-11" db="EMBL/GenBank/DDBJ databases">
        <title>Draft genome sequence of Paramesorhizobium deserti A-3-E, a strain highly resistant to diverse beta-lactam antibiotics.</title>
        <authorList>
            <person name="Lv R."/>
            <person name="Yang X."/>
            <person name="Fang N."/>
            <person name="Guo J."/>
            <person name="Luo X."/>
            <person name="Peng F."/>
            <person name="Yang R."/>
            <person name="Cui Y."/>
            <person name="Fang C."/>
            <person name="Song Y."/>
        </authorList>
    </citation>
    <scope>NUCLEOTIDE SEQUENCE [LARGE SCALE GENOMIC DNA]</scope>
    <source>
        <strain evidence="2 3">A-3-E</strain>
    </source>
</reference>
<accession>A0A135I115</accession>